<dbReference type="Proteomes" id="UP000762676">
    <property type="component" value="Unassembled WGS sequence"/>
</dbReference>
<feature type="signal peptide" evidence="1">
    <location>
        <begin position="1"/>
        <end position="21"/>
    </location>
</feature>
<dbReference type="AlphaFoldDB" id="A0AAV4H998"/>
<dbReference type="PANTHER" id="PTHR20910">
    <property type="entry name" value="AGAP001623-PA"/>
    <property type="match status" value="1"/>
</dbReference>
<protein>
    <submittedName>
        <fullName evidence="3">Superoxide dismutase [Cu-Zn]</fullName>
    </submittedName>
</protein>
<comment type="caution">
    <text evidence="3">The sequence shown here is derived from an EMBL/GenBank/DDBJ whole genome shotgun (WGS) entry which is preliminary data.</text>
</comment>
<keyword evidence="4" id="KW-1185">Reference proteome</keyword>
<evidence type="ECO:0000313" key="3">
    <source>
        <dbReference type="EMBL" id="GFR93170.1"/>
    </source>
</evidence>
<dbReference type="InterPro" id="IPR036423">
    <property type="entry name" value="SOD-like_Cu/Zn_dom_sf"/>
</dbReference>
<accession>A0AAV4H998</accession>
<dbReference type="PANTHER" id="PTHR20910:SF1">
    <property type="entry name" value="SUPEROXIDE DISMUTASE COPPER_ZINC BINDING DOMAIN-CONTAINING PROTEIN"/>
    <property type="match status" value="1"/>
</dbReference>
<dbReference type="GO" id="GO:0006801">
    <property type="term" value="P:superoxide metabolic process"/>
    <property type="evidence" value="ECO:0007669"/>
    <property type="project" value="InterPro"/>
</dbReference>
<dbReference type="Gene3D" id="2.60.40.200">
    <property type="entry name" value="Superoxide dismutase, copper/zinc binding domain"/>
    <property type="match status" value="3"/>
</dbReference>
<sequence>MAHWIYTVILAIAGLLQCSTGQSMQATFHMEGVAGQATMTWSAQTLTVTLNIQENLGQTTVEIHPIWVNYDAIDKCSDAVLGNTLDGATAQTTIVSGSPVSVSFSNVPSLTYYEGHSLVLRGNKVVCATIERDGDHVTARVRLRGSVFGDVYLRQPNDGGSSSTRIVSDLATQSDAKMGDWRITDNFPTCDEFMNKVLNSFHDPTSSASSGCSTSNQNACAIGDLTSKHGYINFTSSTDSSERAAYTDSNLPLYGDNSVRNLLMIVIPKNNKVKPACGKVNVYAERSAKATFSNDGVTGTIEFRQKSPLDSTITAVKLQGLAGVAGGYHVHMWPVPEREASSQGNMCAPERVSGHFNPFIAQVGSPGSPNYPAPEASTYDMYEVGDLSAKYGMLNGQQSMVNTYTDYNLQLFGRNSIVGRSLVIHRNDATSSRWVCVNIEPQYPVVAAQALFLYPVIGRVMFMQERGRPESDTSVFATLDYIDETPDTKDHKWMVGSTPLGDDMLEVDLKSRCVSAGSLYNPANLSPGLTNQVHASNKPVPFETGDLAGKLGLLSIGYSAASQ</sequence>
<keyword evidence="1" id="KW-0732">Signal</keyword>
<name>A0AAV4H998_9GAST</name>
<evidence type="ECO:0000256" key="1">
    <source>
        <dbReference type="SAM" id="SignalP"/>
    </source>
</evidence>
<feature type="chain" id="PRO_5043819978" evidence="1">
    <location>
        <begin position="22"/>
        <end position="563"/>
    </location>
</feature>
<dbReference type="SUPFAM" id="SSF49329">
    <property type="entry name" value="Cu,Zn superoxide dismutase-like"/>
    <property type="match status" value="3"/>
</dbReference>
<gene>
    <name evidence="3" type="ORF">ElyMa_006219500</name>
</gene>
<dbReference type="InterPro" id="IPR053257">
    <property type="entry name" value="Cu-only_SOD"/>
</dbReference>
<organism evidence="3 4">
    <name type="scientific">Elysia marginata</name>
    <dbReference type="NCBI Taxonomy" id="1093978"/>
    <lineage>
        <taxon>Eukaryota</taxon>
        <taxon>Metazoa</taxon>
        <taxon>Spiralia</taxon>
        <taxon>Lophotrochozoa</taxon>
        <taxon>Mollusca</taxon>
        <taxon>Gastropoda</taxon>
        <taxon>Heterobranchia</taxon>
        <taxon>Euthyneura</taxon>
        <taxon>Panpulmonata</taxon>
        <taxon>Sacoglossa</taxon>
        <taxon>Placobranchoidea</taxon>
        <taxon>Plakobranchidae</taxon>
        <taxon>Elysia</taxon>
    </lineage>
</organism>
<feature type="domain" description="Superoxide dismutase copper/zinc binding" evidence="2">
    <location>
        <begin position="297"/>
        <end position="428"/>
    </location>
</feature>
<proteinExistence type="predicted"/>
<evidence type="ECO:0000313" key="4">
    <source>
        <dbReference type="Proteomes" id="UP000762676"/>
    </source>
</evidence>
<dbReference type="EMBL" id="BMAT01012486">
    <property type="protein sequence ID" value="GFR93170.1"/>
    <property type="molecule type" value="Genomic_DNA"/>
</dbReference>
<reference evidence="3 4" key="1">
    <citation type="journal article" date="2021" name="Elife">
        <title>Chloroplast acquisition without the gene transfer in kleptoplastic sea slugs, Plakobranchus ocellatus.</title>
        <authorList>
            <person name="Maeda T."/>
            <person name="Takahashi S."/>
            <person name="Yoshida T."/>
            <person name="Shimamura S."/>
            <person name="Takaki Y."/>
            <person name="Nagai Y."/>
            <person name="Toyoda A."/>
            <person name="Suzuki Y."/>
            <person name="Arimoto A."/>
            <person name="Ishii H."/>
            <person name="Satoh N."/>
            <person name="Nishiyama T."/>
            <person name="Hasebe M."/>
            <person name="Maruyama T."/>
            <person name="Minagawa J."/>
            <person name="Obokata J."/>
            <person name="Shigenobu S."/>
        </authorList>
    </citation>
    <scope>NUCLEOTIDE SEQUENCE [LARGE SCALE GENOMIC DNA]</scope>
</reference>
<dbReference type="GO" id="GO:0046872">
    <property type="term" value="F:metal ion binding"/>
    <property type="evidence" value="ECO:0007669"/>
    <property type="project" value="InterPro"/>
</dbReference>
<dbReference type="InterPro" id="IPR001424">
    <property type="entry name" value="SOD_Cu_Zn_dom"/>
</dbReference>
<evidence type="ECO:0000259" key="2">
    <source>
        <dbReference type="Pfam" id="PF00080"/>
    </source>
</evidence>
<feature type="non-terminal residue" evidence="3">
    <location>
        <position position="563"/>
    </location>
</feature>
<dbReference type="Pfam" id="PF00080">
    <property type="entry name" value="Sod_Cu"/>
    <property type="match status" value="1"/>
</dbReference>